<dbReference type="GO" id="GO:0008233">
    <property type="term" value="F:peptidase activity"/>
    <property type="evidence" value="ECO:0007669"/>
    <property type="project" value="UniProtKB-KW"/>
</dbReference>
<dbReference type="RefSeq" id="WP_338507265.1">
    <property type="nucleotide sequence ID" value="NZ_AP028127.1"/>
</dbReference>
<dbReference type="CDD" id="cd07344">
    <property type="entry name" value="M48_yhfN_like"/>
    <property type="match status" value="1"/>
</dbReference>
<keyword evidence="3" id="KW-1185">Reference proteome</keyword>
<feature type="domain" description="YgjP-like metallopeptidase" evidence="1">
    <location>
        <begin position="20"/>
        <end position="209"/>
    </location>
</feature>
<dbReference type="Proteomes" id="UP001432099">
    <property type="component" value="Chromosome"/>
</dbReference>
<evidence type="ECO:0000259" key="1">
    <source>
        <dbReference type="Pfam" id="PF01863"/>
    </source>
</evidence>
<dbReference type="InterPro" id="IPR002725">
    <property type="entry name" value="YgjP-like_metallopeptidase"/>
</dbReference>
<gene>
    <name evidence="2" type="ORF">T23_13750</name>
</gene>
<dbReference type="GO" id="GO:0006508">
    <property type="term" value="P:proteolysis"/>
    <property type="evidence" value="ECO:0007669"/>
    <property type="project" value="UniProtKB-KW"/>
</dbReference>
<accession>A0ABN6ZHH6</accession>
<proteinExistence type="predicted"/>
<dbReference type="Pfam" id="PF01863">
    <property type="entry name" value="YgjP-like"/>
    <property type="match status" value="1"/>
</dbReference>
<evidence type="ECO:0000313" key="3">
    <source>
        <dbReference type="Proteomes" id="UP001432099"/>
    </source>
</evidence>
<reference evidence="2" key="1">
    <citation type="journal article" date="2024" name="Int. J. Syst. Evol. Microbiol.">
        <title>Turicibacter faecis sp. nov., isolated from faeces of heart failure mouse model.</title>
        <authorList>
            <person name="Imamura Y."/>
            <person name="Motooka D."/>
            <person name="Nakajima Y."/>
            <person name="Ito S."/>
            <person name="Kitakaze M."/>
            <person name="Iida T."/>
            <person name="Nakamura S."/>
        </authorList>
    </citation>
    <scope>NUCLEOTIDE SEQUENCE</scope>
    <source>
        <strain evidence="2">TC023</strain>
    </source>
</reference>
<dbReference type="InterPro" id="IPR053136">
    <property type="entry name" value="UTP_pyrophosphatase-like"/>
</dbReference>
<protein>
    <submittedName>
        <fullName evidence="2">Zinc protease</fullName>
    </submittedName>
</protein>
<dbReference type="PANTHER" id="PTHR30399:SF1">
    <property type="entry name" value="UTP PYROPHOSPHATASE"/>
    <property type="match status" value="1"/>
</dbReference>
<organism evidence="2 3">
    <name type="scientific">Turicibacter faecis</name>
    <dbReference type="NCBI Taxonomy" id="2963365"/>
    <lineage>
        <taxon>Bacteria</taxon>
        <taxon>Bacillati</taxon>
        <taxon>Bacillota</taxon>
        <taxon>Erysipelotrichia</taxon>
        <taxon>Erysipelotrichales</taxon>
        <taxon>Turicibacteraceae</taxon>
        <taxon>Turicibacter</taxon>
    </lineage>
</organism>
<keyword evidence="2" id="KW-0378">Hydrolase</keyword>
<sequence length="217" mass="25695">MKLTICNETFHVEVQYAKRKKIKLEATPEGHLTLKVPRHTSEEDIVAFLESKSEFLMNLRQKQKNKKVISNQKSYADEELFLYLGRALPLSHLLEEIPEEKEQIQQALQRFYTQKTKQYIKKRIPHFQTLIGVKAKSVTVLDSPRTWGTCNSKRELTFNYKLTMAPEMVIDYVIIHELCHIYHMNHDRSFWRKVGMYDPNYKQHQAYLETFGGVMTI</sequence>
<keyword evidence="2" id="KW-0645">Protease</keyword>
<dbReference type="EMBL" id="AP028127">
    <property type="protein sequence ID" value="BEH91273.1"/>
    <property type="molecule type" value="Genomic_DNA"/>
</dbReference>
<name>A0ABN6ZHH6_9FIRM</name>
<evidence type="ECO:0000313" key="2">
    <source>
        <dbReference type="EMBL" id="BEH91273.1"/>
    </source>
</evidence>
<dbReference type="Gene3D" id="3.30.2010.10">
    <property type="entry name" value="Metalloproteases ('zincins'), catalytic domain"/>
    <property type="match status" value="1"/>
</dbReference>
<dbReference type="PANTHER" id="PTHR30399">
    <property type="entry name" value="UNCHARACTERIZED PROTEIN YGJP"/>
    <property type="match status" value="1"/>
</dbReference>